<dbReference type="Proteomes" id="UP000231701">
    <property type="component" value="Chromosome"/>
</dbReference>
<name>A0A2K8KZ07_MARES</name>
<organism evidence="2 3">
    <name type="scientific">Mariprofundus aestuarium</name>
    <dbReference type="NCBI Taxonomy" id="1921086"/>
    <lineage>
        <taxon>Bacteria</taxon>
        <taxon>Pseudomonadati</taxon>
        <taxon>Pseudomonadota</taxon>
        <taxon>Candidatius Mariprofundia</taxon>
        <taxon>Mariprofundales</taxon>
        <taxon>Mariprofundaceae</taxon>
        <taxon>Mariprofundus</taxon>
    </lineage>
</organism>
<gene>
    <name evidence="2" type="ORF">Ga0123461_0714</name>
</gene>
<keyword evidence="1" id="KW-0472">Membrane</keyword>
<dbReference type="EMBL" id="CP018799">
    <property type="protein sequence ID" value="ATX79139.1"/>
    <property type="molecule type" value="Genomic_DNA"/>
</dbReference>
<protein>
    <submittedName>
        <fullName evidence="2">Uncharacterized protein</fullName>
    </submittedName>
</protein>
<proteinExistence type="predicted"/>
<keyword evidence="3" id="KW-1185">Reference proteome</keyword>
<evidence type="ECO:0000313" key="2">
    <source>
        <dbReference type="EMBL" id="ATX79139.1"/>
    </source>
</evidence>
<keyword evidence="1" id="KW-1133">Transmembrane helix</keyword>
<accession>A0A2K8KZ07</accession>
<dbReference type="KEGG" id="maes:Ga0123461_0714"/>
<evidence type="ECO:0000313" key="3">
    <source>
        <dbReference type="Proteomes" id="UP000231701"/>
    </source>
</evidence>
<feature type="transmembrane region" description="Helical" evidence="1">
    <location>
        <begin position="21"/>
        <end position="54"/>
    </location>
</feature>
<dbReference type="AlphaFoldDB" id="A0A2K8KZ07"/>
<dbReference type="RefSeq" id="WP_100277068.1">
    <property type="nucleotide sequence ID" value="NZ_CP018799.1"/>
</dbReference>
<reference evidence="2 3" key="1">
    <citation type="submission" date="2016-12" db="EMBL/GenBank/DDBJ databases">
        <title>Isolation and genomic insights into novel planktonic Zetaproteobacteria from stratified waters of the Chesapeake Bay.</title>
        <authorList>
            <person name="McAllister S.M."/>
            <person name="Kato S."/>
            <person name="Chan C.S."/>
            <person name="Chiu B.K."/>
            <person name="Field E.K."/>
        </authorList>
    </citation>
    <scope>NUCLEOTIDE SEQUENCE [LARGE SCALE GENOMIC DNA]</scope>
    <source>
        <strain evidence="2 3">CP-5</strain>
    </source>
</reference>
<evidence type="ECO:0000256" key="1">
    <source>
        <dbReference type="SAM" id="Phobius"/>
    </source>
</evidence>
<sequence length="79" mass="8356">MQCEICKVEMVAITKKNSVSVLGIIGVLIFLVGLGYAFANFLVGVIIMALGIFVGMAMRGEKLTMTCPSCGNKTNPVSL</sequence>
<keyword evidence="1" id="KW-0812">Transmembrane</keyword>